<evidence type="ECO:0000313" key="2">
    <source>
        <dbReference type="Proteomes" id="UP000698335"/>
    </source>
</evidence>
<dbReference type="Proteomes" id="UP000698335">
    <property type="component" value="Unassembled WGS sequence"/>
</dbReference>
<dbReference type="EMBL" id="JABZGW010000126">
    <property type="protein sequence ID" value="MBF4807770.1"/>
    <property type="molecule type" value="Genomic_DNA"/>
</dbReference>
<proteinExistence type="predicted"/>
<protein>
    <submittedName>
        <fullName evidence="1">Phosphoribosylformylglycinamidine synthase subunit PurQ</fullName>
    </submittedName>
</protein>
<organism evidence="1 2">
    <name type="scientific">Lancefieldella rimae</name>
    <dbReference type="NCBI Taxonomy" id="1383"/>
    <lineage>
        <taxon>Bacteria</taxon>
        <taxon>Bacillati</taxon>
        <taxon>Actinomycetota</taxon>
        <taxon>Coriobacteriia</taxon>
        <taxon>Coriobacteriales</taxon>
        <taxon>Atopobiaceae</taxon>
        <taxon>Lancefieldella</taxon>
    </lineage>
</organism>
<dbReference type="AlphaFoldDB" id="A0A930YPQ8"/>
<sequence>VAEALFKSCLGNGIGVALEPEYAADKLFSPAYGSFIVELKPGASLDDVDGITVAPLGATTSEYTFSACGEKIDLAWLQGAWERPLEGVFPYRSHGAGEDSDGSVGAVEGSTTSGNVGAVEAVTFDGGTMRHKYSGPTLTHPARPHTVIPVFPGNNCEYDVSRAFERAGAEPTTLIINNLTASDIAESANALAAEIDRSQIVMIPGGFSGGDEPDGSAKFICALFRAPQVTEAVRRLLNDRDGLMLGICNGFQALIKLGLVPYGDIRPMDDTCPTLTFNTIGRHQSKLVRTRVASTLSPWLSRCTPGDIHTIAISHGEGRFVASDELLVRLKNAGQIATQYVDAEGIPSMDLSVNPNGSVWAIEGITSPDGRVLGKMGHTERAGSGLYRNIPELTPGDQFQPLIEGGVDYFA</sequence>
<dbReference type="PANTHER" id="PTHR10099:SF1">
    <property type="entry name" value="PHOSPHORIBOSYLFORMYLGLYCINAMIDINE SYNTHASE"/>
    <property type="match status" value="1"/>
</dbReference>
<gene>
    <name evidence="1" type="ORF">HXK26_03645</name>
</gene>
<feature type="non-terminal residue" evidence="1">
    <location>
        <position position="1"/>
    </location>
</feature>
<dbReference type="SUPFAM" id="SSF52317">
    <property type="entry name" value="Class I glutamine amidotransferase-like"/>
    <property type="match status" value="1"/>
</dbReference>
<dbReference type="PROSITE" id="PS51273">
    <property type="entry name" value="GATASE_TYPE_1"/>
    <property type="match status" value="1"/>
</dbReference>
<dbReference type="InterPro" id="IPR029062">
    <property type="entry name" value="Class_I_gatase-like"/>
</dbReference>
<dbReference type="SMART" id="SM01211">
    <property type="entry name" value="GATase_5"/>
    <property type="match status" value="1"/>
</dbReference>
<dbReference type="Pfam" id="PF13507">
    <property type="entry name" value="GATase_5"/>
    <property type="match status" value="1"/>
</dbReference>
<dbReference type="GO" id="GO:0004642">
    <property type="term" value="F:phosphoribosylformylglycinamidine synthase activity"/>
    <property type="evidence" value="ECO:0007669"/>
    <property type="project" value="TreeGrafter"/>
</dbReference>
<dbReference type="PANTHER" id="PTHR10099">
    <property type="entry name" value="PHOSPHORIBOSYLFORMYLGLYCINAMIDINE SYNTHASE"/>
    <property type="match status" value="1"/>
</dbReference>
<evidence type="ECO:0000313" key="1">
    <source>
        <dbReference type="EMBL" id="MBF4807770.1"/>
    </source>
</evidence>
<reference evidence="1" key="1">
    <citation type="submission" date="2020-04" db="EMBL/GenBank/DDBJ databases">
        <title>Deep metagenomics examines the oral microbiome during advanced dental caries in children, revealing novel taxa and co-occurrences with host molecules.</title>
        <authorList>
            <person name="Baker J.L."/>
            <person name="Morton J.T."/>
            <person name="Dinis M."/>
            <person name="Alvarez R."/>
            <person name="Tran N.C."/>
            <person name="Knight R."/>
            <person name="Edlund A."/>
        </authorList>
    </citation>
    <scope>NUCLEOTIDE SEQUENCE</scope>
    <source>
        <strain evidence="1">JCVI_38_bin.5</strain>
    </source>
</reference>
<dbReference type="Gene3D" id="3.40.50.880">
    <property type="match status" value="1"/>
</dbReference>
<comment type="caution">
    <text evidence="1">The sequence shown here is derived from an EMBL/GenBank/DDBJ whole genome shotgun (WGS) entry which is preliminary data.</text>
</comment>
<name>A0A930YPQ8_9ACTN</name>
<dbReference type="GO" id="GO:0006164">
    <property type="term" value="P:purine nucleotide biosynthetic process"/>
    <property type="evidence" value="ECO:0007669"/>
    <property type="project" value="TreeGrafter"/>
</dbReference>
<accession>A0A930YPQ8</accession>
<dbReference type="GO" id="GO:0005737">
    <property type="term" value="C:cytoplasm"/>
    <property type="evidence" value="ECO:0007669"/>
    <property type="project" value="TreeGrafter"/>
</dbReference>